<dbReference type="Proteomes" id="UP000295710">
    <property type="component" value="Unassembled WGS sequence"/>
</dbReference>
<proteinExistence type="predicted"/>
<evidence type="ECO:0000256" key="2">
    <source>
        <dbReference type="ARBA" id="ARBA00022475"/>
    </source>
</evidence>
<name>A0A4R4FAI5_9FIRM</name>
<comment type="subcellular location">
    <subcellularLocation>
        <location evidence="1">Cell membrane</location>
        <topology evidence="1">Multi-pass membrane protein</topology>
    </subcellularLocation>
</comment>
<reference evidence="7 8" key="1">
    <citation type="journal article" date="2016" name="Nat. Microbiol.">
        <title>The Mouse Intestinal Bacterial Collection (miBC) provides host-specific insight into cultured diversity and functional potential of the gut microbiota.</title>
        <authorList>
            <person name="Lagkouvardos I."/>
            <person name="Pukall R."/>
            <person name="Abt B."/>
            <person name="Foesel B.U."/>
            <person name="Meier-Kolthoff J.P."/>
            <person name="Kumar N."/>
            <person name="Bresciani A."/>
            <person name="Martinez I."/>
            <person name="Just S."/>
            <person name="Ziegler C."/>
            <person name="Brugiroux S."/>
            <person name="Garzetti D."/>
            <person name="Wenning M."/>
            <person name="Bui T.P."/>
            <person name="Wang J."/>
            <person name="Hugenholtz F."/>
            <person name="Plugge C.M."/>
            <person name="Peterson D.A."/>
            <person name="Hornef M.W."/>
            <person name="Baines J.F."/>
            <person name="Smidt H."/>
            <person name="Walter J."/>
            <person name="Kristiansen K."/>
            <person name="Nielsen H.B."/>
            <person name="Haller D."/>
            <person name="Overmann J."/>
            <person name="Stecher B."/>
            <person name="Clavel T."/>
        </authorList>
    </citation>
    <scope>NUCLEOTIDE SEQUENCE [LARGE SCALE GENOMIC DNA]</scope>
    <source>
        <strain evidence="7 8">DSM 28560</strain>
    </source>
</reference>
<keyword evidence="3 6" id="KW-0812">Transmembrane</keyword>
<evidence type="ECO:0000256" key="6">
    <source>
        <dbReference type="SAM" id="Phobius"/>
    </source>
</evidence>
<keyword evidence="5 6" id="KW-0472">Membrane</keyword>
<protein>
    <submittedName>
        <fullName evidence="7">FUSC family protein</fullName>
    </submittedName>
</protein>
<evidence type="ECO:0000256" key="3">
    <source>
        <dbReference type="ARBA" id="ARBA00022692"/>
    </source>
</evidence>
<accession>A0A4R4FAI5</accession>
<evidence type="ECO:0000313" key="8">
    <source>
        <dbReference type="Proteomes" id="UP000295710"/>
    </source>
</evidence>
<dbReference type="EMBL" id="SMMX01000019">
    <property type="protein sequence ID" value="TDA20517.1"/>
    <property type="molecule type" value="Genomic_DNA"/>
</dbReference>
<organism evidence="7 8">
    <name type="scientific">Extibacter muris</name>
    <dbReference type="NCBI Taxonomy" id="1796622"/>
    <lineage>
        <taxon>Bacteria</taxon>
        <taxon>Bacillati</taxon>
        <taxon>Bacillota</taxon>
        <taxon>Clostridia</taxon>
        <taxon>Lachnospirales</taxon>
        <taxon>Lachnospiraceae</taxon>
        <taxon>Extibacter</taxon>
    </lineage>
</organism>
<evidence type="ECO:0000313" key="7">
    <source>
        <dbReference type="EMBL" id="TDA20517.1"/>
    </source>
</evidence>
<feature type="transmembrane region" description="Helical" evidence="6">
    <location>
        <begin position="61"/>
        <end position="80"/>
    </location>
</feature>
<sequence length="171" mass="19014">MKSKPVKVGLRTIKTVLSVFLCFLIDSLRASSVPFYAVIASILCIQPDMENSLSVAKNRELSTIIGGILGMLFLLMERIFLPIQPEILRELTLSILLIPIINLSVLLKQKKGTFLTCVVFLCVTVTHEKDISPIWFAWNRIVDTSLGIGISLAVNSFPFHKFKVGGTMGKY</sequence>
<gene>
    <name evidence="7" type="ORF">E1963_16450</name>
</gene>
<keyword evidence="8" id="KW-1185">Reference proteome</keyword>
<keyword evidence="4 6" id="KW-1133">Transmembrane helix</keyword>
<dbReference type="AlphaFoldDB" id="A0A4R4FAI5"/>
<feature type="transmembrane region" description="Helical" evidence="6">
    <location>
        <begin position="87"/>
        <end position="107"/>
    </location>
</feature>
<evidence type="ECO:0000256" key="1">
    <source>
        <dbReference type="ARBA" id="ARBA00004651"/>
    </source>
</evidence>
<dbReference type="RefSeq" id="WP_010776687.1">
    <property type="nucleotide sequence ID" value="NZ_JAOBST010000077.1"/>
</dbReference>
<evidence type="ECO:0000256" key="5">
    <source>
        <dbReference type="ARBA" id="ARBA00023136"/>
    </source>
</evidence>
<keyword evidence="2" id="KW-1003">Cell membrane</keyword>
<dbReference type="GO" id="GO:0005886">
    <property type="term" value="C:plasma membrane"/>
    <property type="evidence" value="ECO:0007669"/>
    <property type="project" value="UniProtKB-SubCell"/>
</dbReference>
<dbReference type="InterPro" id="IPR010343">
    <property type="entry name" value="ArAE_1"/>
</dbReference>
<evidence type="ECO:0000256" key="4">
    <source>
        <dbReference type="ARBA" id="ARBA00022989"/>
    </source>
</evidence>
<comment type="caution">
    <text evidence="7">The sequence shown here is derived from an EMBL/GenBank/DDBJ whole genome shotgun (WGS) entry which is preliminary data.</text>
</comment>
<dbReference type="Pfam" id="PF06081">
    <property type="entry name" value="ArAE_1"/>
    <property type="match status" value="1"/>
</dbReference>